<dbReference type="InterPro" id="IPR025420">
    <property type="entry name" value="DUF4143"/>
</dbReference>
<dbReference type="Proteomes" id="UP001310022">
    <property type="component" value="Unassembled WGS sequence"/>
</dbReference>
<dbReference type="RefSeq" id="WP_338237152.1">
    <property type="nucleotide sequence ID" value="NZ_BQKE01000001.1"/>
</dbReference>
<feature type="domain" description="AAA+ ATPase" evidence="1">
    <location>
        <begin position="18"/>
        <end position="138"/>
    </location>
</feature>
<dbReference type="Gene3D" id="3.40.50.300">
    <property type="entry name" value="P-loop containing nucleotide triphosphate hydrolases"/>
    <property type="match status" value="1"/>
</dbReference>
<dbReference type="AlphaFoldDB" id="A0AAN4W0F3"/>
<keyword evidence="3" id="KW-1185">Reference proteome</keyword>
<dbReference type="InterPro" id="IPR041682">
    <property type="entry name" value="AAA_14"/>
</dbReference>
<dbReference type="InterPro" id="IPR003593">
    <property type="entry name" value="AAA+_ATPase"/>
</dbReference>
<organism evidence="2 3">
    <name type="scientific">Persicobacter diffluens</name>
    <dbReference type="NCBI Taxonomy" id="981"/>
    <lineage>
        <taxon>Bacteria</taxon>
        <taxon>Pseudomonadati</taxon>
        <taxon>Bacteroidota</taxon>
        <taxon>Cytophagia</taxon>
        <taxon>Cytophagales</taxon>
        <taxon>Persicobacteraceae</taxon>
        <taxon>Persicobacter</taxon>
    </lineage>
</organism>
<evidence type="ECO:0000313" key="3">
    <source>
        <dbReference type="Proteomes" id="UP001310022"/>
    </source>
</evidence>
<comment type="caution">
    <text evidence="2">The sequence shown here is derived from an EMBL/GenBank/DDBJ whole genome shotgun (WGS) entry which is preliminary data.</text>
</comment>
<protein>
    <submittedName>
        <fullName evidence="2">ATPase</fullName>
    </submittedName>
</protein>
<dbReference type="PANTHER" id="PTHR43566:SF1">
    <property type="entry name" value="AAA+ ATPASE DOMAIN-CONTAINING PROTEIN"/>
    <property type="match status" value="1"/>
</dbReference>
<accession>A0AAN4W0F3</accession>
<proteinExistence type="predicted"/>
<dbReference type="Pfam" id="PF13635">
    <property type="entry name" value="DUF4143"/>
    <property type="match status" value="1"/>
</dbReference>
<reference evidence="2 3" key="1">
    <citation type="submission" date="2021-12" db="EMBL/GenBank/DDBJ databases">
        <title>Genome sequencing of bacteria with rrn-lacking chromosome and rrn-plasmid.</title>
        <authorList>
            <person name="Anda M."/>
            <person name="Iwasaki W."/>
        </authorList>
    </citation>
    <scope>NUCLEOTIDE SEQUENCE [LARGE SCALE GENOMIC DNA]</scope>
    <source>
        <strain evidence="2 3">NBRC 15940</strain>
    </source>
</reference>
<dbReference type="PANTHER" id="PTHR43566">
    <property type="entry name" value="CONSERVED PROTEIN"/>
    <property type="match status" value="1"/>
</dbReference>
<dbReference type="SMART" id="SM00382">
    <property type="entry name" value="AAA"/>
    <property type="match status" value="1"/>
</dbReference>
<dbReference type="InterPro" id="IPR027417">
    <property type="entry name" value="P-loop_NTPase"/>
</dbReference>
<dbReference type="Pfam" id="PF13173">
    <property type="entry name" value="AAA_14"/>
    <property type="match status" value="1"/>
</dbReference>
<dbReference type="EMBL" id="BQKE01000001">
    <property type="protein sequence ID" value="GJM61655.1"/>
    <property type="molecule type" value="Genomic_DNA"/>
</dbReference>
<name>A0AAN4W0F3_9BACT</name>
<dbReference type="SUPFAM" id="SSF52540">
    <property type="entry name" value="P-loop containing nucleoside triphosphate hydrolases"/>
    <property type="match status" value="1"/>
</dbReference>
<sequence length="378" mass="44359">MSFIHRELREVAKRKLLPGKVLVVCGARRVGKTVLVKELIRELKSPYLYLNGEDIHTHDLLAKQSAAHYRKVLGRNKLLVIDEAQKIPEIGLKLKLMLEEIADIRILISASSVLDINPPTGEPLTGREFSFMLYPLSEKEYQQVEHPLETPDKLRERLVYGNYPELVRMKTDAEKQEYLNERLSAYLLNDILVYENIKNAGKIFNLLRLIAFQIGEQVSYHELGKQLGISKNTVERYLELLAQVFILHKVEGFSRNLKKEITKSARWYFLDNGILNAVISNFNALEARNDAGQLWENYMIAERLKVQEYKKMRSNNHFWKTYDQQEIDWVEEREGKLFGYDFKWSPKKFKTPPQWAKAYPEAYFEVVHPDNYFDFLDL</sequence>
<evidence type="ECO:0000259" key="1">
    <source>
        <dbReference type="SMART" id="SM00382"/>
    </source>
</evidence>
<evidence type="ECO:0000313" key="2">
    <source>
        <dbReference type="EMBL" id="GJM61655.1"/>
    </source>
</evidence>
<gene>
    <name evidence="2" type="ORF">PEDI_22070</name>
</gene>